<accession>A0A5A7N5M7</accession>
<evidence type="ECO:0000313" key="2">
    <source>
        <dbReference type="EMBL" id="GER02316.1"/>
    </source>
</evidence>
<feature type="transmembrane region" description="Helical" evidence="1">
    <location>
        <begin position="60"/>
        <end position="84"/>
    </location>
</feature>
<dbReference type="EMBL" id="BKCM01000040">
    <property type="protein sequence ID" value="GER02316.1"/>
    <property type="molecule type" value="Genomic_DNA"/>
</dbReference>
<name>A0A5A7N5M7_9PROT</name>
<keyword evidence="1" id="KW-0812">Transmembrane</keyword>
<reference evidence="2 3" key="1">
    <citation type="submission" date="2019-09" db="EMBL/GenBank/DDBJ databases">
        <title>NBRP : Genome information of microbial organism related human and environment.</title>
        <authorList>
            <person name="Hattori M."/>
            <person name="Oshima K."/>
            <person name="Inaba H."/>
            <person name="Suda W."/>
            <person name="Sakamoto M."/>
            <person name="Iino T."/>
            <person name="Kitahara M."/>
            <person name="Oshida Y."/>
            <person name="Iida T."/>
            <person name="Kudo T."/>
            <person name="Itoh T."/>
            <person name="Ohkuma M."/>
        </authorList>
    </citation>
    <scope>NUCLEOTIDE SEQUENCE [LARGE SCALE GENOMIC DNA]</scope>
    <source>
        <strain evidence="2 3">Mie-1</strain>
    </source>
</reference>
<evidence type="ECO:0000313" key="3">
    <source>
        <dbReference type="Proteomes" id="UP000325187"/>
    </source>
</evidence>
<dbReference type="AlphaFoldDB" id="A0A5A7N5M7"/>
<dbReference type="RefSeq" id="WP_150002946.1">
    <property type="nucleotide sequence ID" value="NZ_BKCM01000040.1"/>
</dbReference>
<sequence length="140" mass="15658">MTTMNQQVNELVVKDLTELWDGRLPTWDEFKEASHEGRVRVNKTVAAQAIHWKGIPTVMVVLYGIITIWAAFLLTPVMIGLYFFDVVGGWWILGGVFGAWLLLQVSRDGQCEGIKMGAERNEALYSTLVANGAFLFPPSQ</sequence>
<evidence type="ECO:0000256" key="1">
    <source>
        <dbReference type="SAM" id="Phobius"/>
    </source>
</evidence>
<dbReference type="Proteomes" id="UP000325187">
    <property type="component" value="Unassembled WGS sequence"/>
</dbReference>
<proteinExistence type="predicted"/>
<feature type="transmembrane region" description="Helical" evidence="1">
    <location>
        <begin position="90"/>
        <end position="106"/>
    </location>
</feature>
<keyword evidence="1" id="KW-0472">Membrane</keyword>
<protein>
    <submittedName>
        <fullName evidence="2">Uncharacterized protein</fullName>
    </submittedName>
</protein>
<keyword evidence="3" id="KW-1185">Reference proteome</keyword>
<gene>
    <name evidence="2" type="ORF">JCM17845_29390</name>
</gene>
<organism evidence="2 3">
    <name type="scientific">Iodidimonas gelatinilytica</name>
    <dbReference type="NCBI Taxonomy" id="1236966"/>
    <lineage>
        <taxon>Bacteria</taxon>
        <taxon>Pseudomonadati</taxon>
        <taxon>Pseudomonadota</taxon>
        <taxon>Alphaproteobacteria</taxon>
        <taxon>Iodidimonadales</taxon>
        <taxon>Iodidimonadaceae</taxon>
        <taxon>Iodidimonas</taxon>
    </lineage>
</organism>
<keyword evidence="1" id="KW-1133">Transmembrane helix</keyword>
<comment type="caution">
    <text evidence="2">The sequence shown here is derived from an EMBL/GenBank/DDBJ whole genome shotgun (WGS) entry which is preliminary data.</text>
</comment>